<dbReference type="PROSITE" id="PS50026">
    <property type="entry name" value="EGF_3"/>
    <property type="match status" value="1"/>
</dbReference>
<dbReference type="GO" id="GO:0007173">
    <property type="term" value="P:epidermal growth factor receptor signaling pathway"/>
    <property type="evidence" value="ECO:0007669"/>
    <property type="project" value="TreeGrafter"/>
</dbReference>
<dbReference type="GO" id="GO:0005615">
    <property type="term" value="C:extracellular space"/>
    <property type="evidence" value="ECO:0007669"/>
    <property type="project" value="TreeGrafter"/>
</dbReference>
<dbReference type="Gene3D" id="2.10.25.10">
    <property type="entry name" value="Laminin"/>
    <property type="match status" value="1"/>
</dbReference>
<dbReference type="InterPro" id="IPR000742">
    <property type="entry name" value="EGF"/>
</dbReference>
<comment type="caution">
    <text evidence="7">Lacks conserved residue(s) required for the propagation of feature annotation.</text>
</comment>
<dbReference type="PROSITE" id="PS01186">
    <property type="entry name" value="EGF_2"/>
    <property type="match status" value="1"/>
</dbReference>
<dbReference type="GO" id="GO:0008284">
    <property type="term" value="P:positive regulation of cell population proliferation"/>
    <property type="evidence" value="ECO:0007669"/>
    <property type="project" value="TreeGrafter"/>
</dbReference>
<keyword evidence="4" id="KW-0339">Growth factor</keyword>
<feature type="signal peptide" evidence="9">
    <location>
        <begin position="1"/>
        <end position="16"/>
    </location>
</feature>
<comment type="caution">
    <text evidence="11">The sequence shown here is derived from an EMBL/GenBank/DDBJ whole genome shotgun (WGS) entry which is preliminary data.</text>
</comment>
<organism evidence="11 12">
    <name type="scientific">Pyxicephalus adspersus</name>
    <name type="common">African bullfrog</name>
    <dbReference type="NCBI Taxonomy" id="30357"/>
    <lineage>
        <taxon>Eukaryota</taxon>
        <taxon>Metazoa</taxon>
        <taxon>Chordata</taxon>
        <taxon>Craniata</taxon>
        <taxon>Vertebrata</taxon>
        <taxon>Euteleostomi</taxon>
        <taxon>Amphibia</taxon>
        <taxon>Batrachia</taxon>
        <taxon>Anura</taxon>
        <taxon>Neobatrachia</taxon>
        <taxon>Ranoidea</taxon>
        <taxon>Pyxicephalidae</taxon>
        <taxon>Pyxicephalinae</taxon>
        <taxon>Pyxicephalus</taxon>
    </lineage>
</organism>
<evidence type="ECO:0000256" key="6">
    <source>
        <dbReference type="ARBA" id="ARBA00023246"/>
    </source>
</evidence>
<keyword evidence="9" id="KW-0732">Signal</keyword>
<name>A0AAV3AJK0_PYXAD</name>
<evidence type="ECO:0000256" key="5">
    <source>
        <dbReference type="ARBA" id="ARBA00023157"/>
    </source>
</evidence>
<feature type="compositionally biased region" description="Basic residues" evidence="8">
    <location>
        <begin position="86"/>
        <end position="98"/>
    </location>
</feature>
<accession>A0AAV3AJK0</accession>
<dbReference type="Proteomes" id="UP001181693">
    <property type="component" value="Unassembled WGS sequence"/>
</dbReference>
<dbReference type="GO" id="GO:0045840">
    <property type="term" value="P:positive regulation of mitotic nuclear division"/>
    <property type="evidence" value="ECO:0007669"/>
    <property type="project" value="TreeGrafter"/>
</dbReference>
<reference evidence="11" key="1">
    <citation type="thesis" date="2020" institute="ProQuest LLC" country="789 East Eisenhower Parkway, Ann Arbor, MI, USA">
        <title>Comparative Genomics and Chromosome Evolution.</title>
        <authorList>
            <person name="Mudd A.B."/>
        </authorList>
    </citation>
    <scope>NUCLEOTIDE SEQUENCE</scope>
    <source>
        <strain evidence="11">1538</strain>
        <tissue evidence="11">Blood</tissue>
    </source>
</reference>
<keyword evidence="5 7" id="KW-1015">Disulfide bond</keyword>
<gene>
    <name evidence="11" type="ORF">GDO54_008020</name>
</gene>
<keyword evidence="6" id="KW-0497">Mitogen</keyword>
<dbReference type="PRINTS" id="PR00009">
    <property type="entry name" value="EGFTGF"/>
</dbReference>
<comment type="subcellular location">
    <subcellularLocation>
        <location evidence="1">Secreted</location>
        <location evidence="1">Extracellular space</location>
    </subcellularLocation>
</comment>
<evidence type="ECO:0000256" key="7">
    <source>
        <dbReference type="PROSITE-ProRule" id="PRU00076"/>
    </source>
</evidence>
<dbReference type="EMBL" id="DYDO01000003">
    <property type="protein sequence ID" value="DBA27544.1"/>
    <property type="molecule type" value="Genomic_DNA"/>
</dbReference>
<evidence type="ECO:0000259" key="10">
    <source>
        <dbReference type="PROSITE" id="PS50026"/>
    </source>
</evidence>
<evidence type="ECO:0000256" key="8">
    <source>
        <dbReference type="SAM" id="MobiDB-lite"/>
    </source>
</evidence>
<evidence type="ECO:0000313" key="11">
    <source>
        <dbReference type="EMBL" id="DBA27544.1"/>
    </source>
</evidence>
<dbReference type="GO" id="GO:0008083">
    <property type="term" value="F:growth factor activity"/>
    <property type="evidence" value="ECO:0007669"/>
    <property type="project" value="UniProtKB-KW"/>
</dbReference>
<feature type="region of interest" description="Disordered" evidence="8">
    <location>
        <begin position="85"/>
        <end position="117"/>
    </location>
</feature>
<evidence type="ECO:0000256" key="3">
    <source>
        <dbReference type="ARBA" id="ARBA00022536"/>
    </source>
</evidence>
<dbReference type="PANTHER" id="PTHR10740">
    <property type="entry name" value="TRANSFORMING GROWTH FACTOR ALPHA"/>
    <property type="match status" value="1"/>
</dbReference>
<evidence type="ECO:0000256" key="4">
    <source>
        <dbReference type="ARBA" id="ARBA00023030"/>
    </source>
</evidence>
<dbReference type="PROSITE" id="PS00022">
    <property type="entry name" value="EGF_1"/>
    <property type="match status" value="1"/>
</dbReference>
<dbReference type="SUPFAM" id="SSF57196">
    <property type="entry name" value="EGF/Laminin"/>
    <property type="match status" value="1"/>
</dbReference>
<evidence type="ECO:0000313" key="12">
    <source>
        <dbReference type="Proteomes" id="UP001181693"/>
    </source>
</evidence>
<dbReference type="GO" id="GO:0005154">
    <property type="term" value="F:epidermal growth factor receptor binding"/>
    <property type="evidence" value="ECO:0007669"/>
    <property type="project" value="TreeGrafter"/>
</dbReference>
<proteinExistence type="predicted"/>
<dbReference type="GO" id="GO:0051781">
    <property type="term" value="P:positive regulation of cell division"/>
    <property type="evidence" value="ECO:0007669"/>
    <property type="project" value="UniProtKB-KW"/>
</dbReference>
<dbReference type="PANTHER" id="PTHR10740:SF1">
    <property type="entry name" value="PROTRANSFORMING GROWTH FACTOR ALPHA"/>
    <property type="match status" value="1"/>
</dbReference>
<feature type="disulfide bond" evidence="7">
    <location>
        <begin position="67"/>
        <end position="76"/>
    </location>
</feature>
<feature type="chain" id="PRO_5043607075" description="EGF-like domain-containing protein" evidence="9">
    <location>
        <begin position="17"/>
        <end position="117"/>
    </location>
</feature>
<keyword evidence="2" id="KW-0964">Secreted</keyword>
<evidence type="ECO:0000256" key="1">
    <source>
        <dbReference type="ARBA" id="ARBA00004239"/>
    </source>
</evidence>
<protein>
    <recommendedName>
        <fullName evidence="10">EGF-like domain-containing protein</fullName>
    </recommendedName>
</protein>
<keyword evidence="12" id="KW-1185">Reference proteome</keyword>
<keyword evidence="3 7" id="KW-0245">EGF-like domain</keyword>
<feature type="domain" description="EGF-like" evidence="10">
    <location>
        <begin position="37"/>
        <end position="77"/>
    </location>
</feature>
<dbReference type="AlphaFoldDB" id="A0AAV3AJK0"/>
<evidence type="ECO:0000256" key="9">
    <source>
        <dbReference type="SAM" id="SignalP"/>
    </source>
</evidence>
<feature type="compositionally biased region" description="Basic and acidic residues" evidence="8">
    <location>
        <begin position="99"/>
        <end position="108"/>
    </location>
</feature>
<sequence>MSTILFGILVLAGISANPVHNSSTGAGNSSYFPVVASRQDCPDVYANFCYHGTCRFHLSEKEAYCVCFKGYVGVRCEHMDLLQPLQKKKKKKRTKPVGKKNEPNDMRRSFHAPQQET</sequence>
<dbReference type="FunFam" id="2.10.25.10:FF:000182">
    <property type="entry name" value="Protransforming growth factor alpha"/>
    <property type="match status" value="1"/>
</dbReference>
<evidence type="ECO:0000256" key="2">
    <source>
        <dbReference type="ARBA" id="ARBA00022525"/>
    </source>
</evidence>